<reference evidence="2 3" key="1">
    <citation type="journal article" date="2019" name="Front. Microbiol.">
        <title>Genomic Features for Desiccation Tolerance and Sugar Biosynthesis in the Extremophile Gloeocapsopsis sp. UTEX B3054.</title>
        <authorList>
            <person name="Urrejola C."/>
            <person name="Alcorta J."/>
            <person name="Salas L."/>
            <person name="Vasquez M."/>
            <person name="Polz M.F."/>
            <person name="Vicuna R."/>
            <person name="Diez B."/>
        </authorList>
    </citation>
    <scope>NUCLEOTIDE SEQUENCE [LARGE SCALE GENOMIC DNA]</scope>
    <source>
        <strain evidence="2 3">1H9</strain>
    </source>
</reference>
<dbReference type="GO" id="GO:0004521">
    <property type="term" value="F:RNA endonuclease activity"/>
    <property type="evidence" value="ECO:0007669"/>
    <property type="project" value="InterPro"/>
</dbReference>
<dbReference type="EMBL" id="NAPY01000028">
    <property type="protein sequence ID" value="MUL37895.1"/>
    <property type="molecule type" value="Genomic_DNA"/>
</dbReference>
<gene>
    <name evidence="2" type="ORF">BWI75_16560</name>
</gene>
<dbReference type="InterPro" id="IPR039018">
    <property type="entry name" value="VapC20-like"/>
</dbReference>
<dbReference type="Pfam" id="PF01850">
    <property type="entry name" value="PIN"/>
    <property type="match status" value="1"/>
</dbReference>
<evidence type="ECO:0000313" key="3">
    <source>
        <dbReference type="Proteomes" id="UP000441797"/>
    </source>
</evidence>
<dbReference type="GO" id="GO:0016075">
    <property type="term" value="P:rRNA catabolic process"/>
    <property type="evidence" value="ECO:0007669"/>
    <property type="project" value="TreeGrafter"/>
</dbReference>
<accession>A0A6N8FZZ1</accession>
<dbReference type="PANTHER" id="PTHR42188:SF1">
    <property type="entry name" value="23S RRNA-SPECIFIC ENDONUCLEASE VAPC20"/>
    <property type="match status" value="1"/>
</dbReference>
<evidence type="ECO:0000259" key="1">
    <source>
        <dbReference type="Pfam" id="PF01850"/>
    </source>
</evidence>
<protein>
    <submittedName>
        <fullName evidence="2">PIN domain-containing protein</fullName>
    </submittedName>
</protein>
<dbReference type="OrthoDB" id="164456at2"/>
<dbReference type="PANTHER" id="PTHR42188">
    <property type="entry name" value="23S RRNA-SPECIFIC ENDONUCLEASE VAPC20"/>
    <property type="match status" value="1"/>
</dbReference>
<dbReference type="SUPFAM" id="SSF88723">
    <property type="entry name" value="PIN domain-like"/>
    <property type="match status" value="1"/>
</dbReference>
<dbReference type="Gene3D" id="3.40.50.1010">
    <property type="entry name" value="5'-nuclease"/>
    <property type="match status" value="1"/>
</dbReference>
<feature type="domain" description="PIN" evidence="1">
    <location>
        <begin position="5"/>
        <end position="128"/>
    </location>
</feature>
<sequence length="135" mass="15647">MMAQVLLDTSALIAFFVQSEKHHLAVKTYVLEHPNIQWIILSSVFDETVTWMRLRVSIQDSIEIGHVLRKEHIYVALSEADDLATWEIFCRYDDKLWSYTDCSLLVMAQRLGVFEIVSFDQHIRQMAGLGIFCVP</sequence>
<dbReference type="CDD" id="cd09854">
    <property type="entry name" value="PIN_VapC-like"/>
    <property type="match status" value="1"/>
</dbReference>
<organism evidence="2 3">
    <name type="scientific">Gloeocapsopsis dulcis AAB1 = 1H9</name>
    <dbReference type="NCBI Taxonomy" id="1433147"/>
    <lineage>
        <taxon>Bacteria</taxon>
        <taxon>Bacillati</taxon>
        <taxon>Cyanobacteriota</taxon>
        <taxon>Cyanophyceae</taxon>
        <taxon>Oscillatoriophycideae</taxon>
        <taxon>Chroococcales</taxon>
        <taxon>Chroococcaceae</taxon>
        <taxon>Gloeocapsopsis</taxon>
        <taxon>Gloeocapsopsis dulcis</taxon>
    </lineage>
</organism>
<comment type="caution">
    <text evidence="2">The sequence shown here is derived from an EMBL/GenBank/DDBJ whole genome shotgun (WGS) entry which is preliminary data.</text>
</comment>
<name>A0A6N8FZZ1_9CHRO</name>
<dbReference type="InterPro" id="IPR029060">
    <property type="entry name" value="PIN-like_dom_sf"/>
</dbReference>
<dbReference type="InterPro" id="IPR002716">
    <property type="entry name" value="PIN_dom"/>
</dbReference>
<dbReference type="AlphaFoldDB" id="A0A6N8FZZ1"/>
<keyword evidence="3" id="KW-1185">Reference proteome</keyword>
<dbReference type="Proteomes" id="UP000441797">
    <property type="component" value="Unassembled WGS sequence"/>
</dbReference>
<evidence type="ECO:0000313" key="2">
    <source>
        <dbReference type="EMBL" id="MUL37895.1"/>
    </source>
</evidence>
<proteinExistence type="predicted"/>